<comment type="caution">
    <text evidence="2">The sequence shown here is derived from an EMBL/GenBank/DDBJ whole genome shotgun (WGS) entry which is preliminary data.</text>
</comment>
<reference evidence="2" key="1">
    <citation type="submission" date="2020-09" db="EMBL/GenBank/DDBJ databases">
        <title>Nocardioides sp. strain MJB4 16S ribosomal RNA gene Genome sequencing and assembly.</title>
        <authorList>
            <person name="Kim I."/>
        </authorList>
    </citation>
    <scope>NUCLEOTIDE SEQUENCE</scope>
    <source>
        <strain evidence="2">MJB4</strain>
    </source>
</reference>
<organism evidence="2 3">
    <name type="scientific">Nocardioides donggukensis</name>
    <dbReference type="NCBI Taxonomy" id="2774019"/>
    <lineage>
        <taxon>Bacteria</taxon>
        <taxon>Bacillati</taxon>
        <taxon>Actinomycetota</taxon>
        <taxon>Actinomycetes</taxon>
        <taxon>Propionibacteriales</taxon>
        <taxon>Nocardioidaceae</taxon>
        <taxon>Nocardioides</taxon>
    </lineage>
</organism>
<feature type="compositionally biased region" description="Low complexity" evidence="1">
    <location>
        <begin position="105"/>
        <end position="115"/>
    </location>
</feature>
<feature type="region of interest" description="Disordered" evidence="1">
    <location>
        <begin position="19"/>
        <end position="56"/>
    </location>
</feature>
<evidence type="ECO:0000313" key="2">
    <source>
        <dbReference type="EMBL" id="MBD8870008.1"/>
    </source>
</evidence>
<gene>
    <name evidence="2" type="ORF">IE331_10280</name>
</gene>
<evidence type="ECO:0000313" key="3">
    <source>
        <dbReference type="Proteomes" id="UP000616839"/>
    </source>
</evidence>
<dbReference type="AlphaFoldDB" id="A0A927K6P4"/>
<protein>
    <submittedName>
        <fullName evidence="2">Uncharacterized protein</fullName>
    </submittedName>
</protein>
<feature type="compositionally biased region" description="Basic and acidic residues" evidence="1">
    <location>
        <begin position="163"/>
        <end position="175"/>
    </location>
</feature>
<feature type="region of interest" description="Disordered" evidence="1">
    <location>
        <begin position="88"/>
        <end position="249"/>
    </location>
</feature>
<name>A0A927K6P4_9ACTN</name>
<accession>A0A927K6P4</accession>
<sequence>MSTPTGGPELTRFLDELRDLPGQLPPPVPSPELRALLDEGLPPQRPGRRGRKASASVAGVVLLGVAGTTWAAAADVLPAPVRELVHRVVGGDPPAEEPPAPGQPAPDGSGDDAGAVPESRGSAPERAVLDERRGRDRPGADAGADRDAPGPPTGTSGPGGDAGEEHPGGKDRDRGTAQGHQGDQDDQDDHEGQDAQDAKDDENDQGRDRGDDRGDGGRSASGKGDRQGAQDQDGSGSKAAPGDQGDDED</sequence>
<evidence type="ECO:0000256" key="1">
    <source>
        <dbReference type="SAM" id="MobiDB-lite"/>
    </source>
</evidence>
<dbReference type="EMBL" id="JACYXZ010000003">
    <property type="protein sequence ID" value="MBD8870008.1"/>
    <property type="molecule type" value="Genomic_DNA"/>
</dbReference>
<dbReference type="RefSeq" id="WP_192143255.1">
    <property type="nucleotide sequence ID" value="NZ_JACYXZ010000003.1"/>
</dbReference>
<dbReference type="Proteomes" id="UP000616839">
    <property type="component" value="Unassembled WGS sequence"/>
</dbReference>
<keyword evidence="3" id="KW-1185">Reference proteome</keyword>
<proteinExistence type="predicted"/>
<feature type="compositionally biased region" description="Basic and acidic residues" evidence="1">
    <location>
        <begin position="127"/>
        <end position="148"/>
    </location>
</feature>
<feature type="compositionally biased region" description="Basic and acidic residues" evidence="1">
    <location>
        <begin position="190"/>
        <end position="216"/>
    </location>
</feature>